<evidence type="ECO:0000256" key="1">
    <source>
        <dbReference type="ARBA" id="ARBA00022617"/>
    </source>
</evidence>
<dbReference type="Proteomes" id="UP000254939">
    <property type="component" value="Unassembled WGS sequence"/>
</dbReference>
<dbReference type="PROSITE" id="PS51007">
    <property type="entry name" value="CYTC"/>
    <property type="match status" value="2"/>
</dbReference>
<evidence type="ECO:0000256" key="2">
    <source>
        <dbReference type="ARBA" id="ARBA00022723"/>
    </source>
</evidence>
<dbReference type="Pfam" id="PF00034">
    <property type="entry name" value="Cytochrom_C"/>
    <property type="match status" value="1"/>
</dbReference>
<feature type="domain" description="Cytochrome c" evidence="6">
    <location>
        <begin position="57"/>
        <end position="163"/>
    </location>
</feature>
<gene>
    <name evidence="7" type="ORF">B5K06_30130</name>
</gene>
<evidence type="ECO:0000259" key="6">
    <source>
        <dbReference type="PROSITE" id="PS51007"/>
    </source>
</evidence>
<dbReference type="InterPro" id="IPR051459">
    <property type="entry name" value="Cytochrome_c-type_DH"/>
</dbReference>
<feature type="transmembrane region" description="Helical" evidence="5">
    <location>
        <begin position="20"/>
        <end position="41"/>
    </location>
</feature>
<dbReference type="GO" id="GO:0009055">
    <property type="term" value="F:electron transfer activity"/>
    <property type="evidence" value="ECO:0007669"/>
    <property type="project" value="InterPro"/>
</dbReference>
<evidence type="ECO:0000256" key="4">
    <source>
        <dbReference type="PROSITE-ProRule" id="PRU00433"/>
    </source>
</evidence>
<keyword evidence="5" id="KW-0812">Transmembrane</keyword>
<dbReference type="SUPFAM" id="SSF46626">
    <property type="entry name" value="Cytochrome c"/>
    <property type="match status" value="2"/>
</dbReference>
<evidence type="ECO:0000313" key="7">
    <source>
        <dbReference type="EMBL" id="RDJ03258.1"/>
    </source>
</evidence>
<dbReference type="InterPro" id="IPR009056">
    <property type="entry name" value="Cyt_c-like_dom"/>
</dbReference>
<reference evidence="7 8" key="1">
    <citation type="submission" date="2017-03" db="EMBL/GenBank/DDBJ databases">
        <title>Genome analysis of Rhizobial strains effectives or ineffectives for nitrogen fixation isolated from bean seeds.</title>
        <authorList>
            <person name="Peralta H."/>
            <person name="Aguilar-Vera A."/>
            <person name="Mora Y."/>
            <person name="Vargas-Lagunas C."/>
            <person name="Girard L."/>
            <person name="Mora J."/>
        </authorList>
    </citation>
    <scope>NUCLEOTIDE SEQUENCE [LARGE SCALE GENOMIC DNA]</scope>
    <source>
        <strain evidence="7 8">CCGM3</strain>
    </source>
</reference>
<keyword evidence="3 4" id="KW-0408">Iron</keyword>
<dbReference type="GO" id="GO:0020037">
    <property type="term" value="F:heme binding"/>
    <property type="evidence" value="ECO:0007669"/>
    <property type="project" value="InterPro"/>
</dbReference>
<name>A0A370KFN6_9HYPH</name>
<proteinExistence type="predicted"/>
<dbReference type="PANTHER" id="PTHR35008:SF8">
    <property type="entry name" value="ALCOHOL DEHYDROGENASE CYTOCHROME C SUBUNIT"/>
    <property type="match status" value="1"/>
</dbReference>
<dbReference type="Gene3D" id="1.10.760.10">
    <property type="entry name" value="Cytochrome c-like domain"/>
    <property type="match status" value="1"/>
</dbReference>
<keyword evidence="5" id="KW-0472">Membrane</keyword>
<evidence type="ECO:0000256" key="5">
    <source>
        <dbReference type="SAM" id="Phobius"/>
    </source>
</evidence>
<organism evidence="7 8">
    <name type="scientific">Rhizobium grahamii</name>
    <dbReference type="NCBI Taxonomy" id="1120045"/>
    <lineage>
        <taxon>Bacteria</taxon>
        <taxon>Pseudomonadati</taxon>
        <taxon>Pseudomonadota</taxon>
        <taxon>Alphaproteobacteria</taxon>
        <taxon>Hyphomicrobiales</taxon>
        <taxon>Rhizobiaceae</taxon>
        <taxon>Rhizobium/Agrobacterium group</taxon>
        <taxon>Rhizobium</taxon>
    </lineage>
</organism>
<evidence type="ECO:0000313" key="8">
    <source>
        <dbReference type="Proteomes" id="UP000254939"/>
    </source>
</evidence>
<dbReference type="AlphaFoldDB" id="A0A370KFN6"/>
<evidence type="ECO:0000256" key="3">
    <source>
        <dbReference type="ARBA" id="ARBA00023004"/>
    </source>
</evidence>
<keyword evidence="1 4" id="KW-0349">Heme</keyword>
<feature type="domain" description="Cytochrome c" evidence="6">
    <location>
        <begin position="205"/>
        <end position="312"/>
    </location>
</feature>
<dbReference type="GO" id="GO:0046872">
    <property type="term" value="F:metal ion binding"/>
    <property type="evidence" value="ECO:0007669"/>
    <property type="project" value="UniProtKB-KW"/>
</dbReference>
<protein>
    <submittedName>
        <fullName evidence="7">Alkylated DNA repair protein</fullName>
    </submittedName>
</protein>
<dbReference type="EMBL" id="NAAC01000043">
    <property type="protein sequence ID" value="RDJ03258.1"/>
    <property type="molecule type" value="Genomic_DNA"/>
</dbReference>
<sequence length="319" mass="34143">MSALSIVVRSLGSFFNRTAIKIILIGVAMMAVACLAAWQFVKAVPRFLPGDEQLEGGDARRGALVFAAANCSACHATPGQSDPLRLGGGLALASPYGTFRAPNISSDLVDGIGSWSASDIGNALVAGVSPDHQHYYPVFPYTSYTGITVSDLRDLIAYMHTLPPVMGRPPAHDIPMLLRFRPSLAIWKLLYFREGRTQVEDNGDIVHDRGGYLVEALGHCAECHSTRNVMGAVKSSTRFAGGPDPEGTGFVPNITPSRIGSWTEGDIVKMLQTGETPTHGRVGSSMADVVENMSELPQADRLAIARYIKALPSRPTPKP</sequence>
<accession>A0A370KFN6</accession>
<dbReference type="InterPro" id="IPR036909">
    <property type="entry name" value="Cyt_c-like_dom_sf"/>
</dbReference>
<dbReference type="PANTHER" id="PTHR35008">
    <property type="entry name" value="BLL4482 PROTEIN-RELATED"/>
    <property type="match status" value="1"/>
</dbReference>
<dbReference type="RefSeq" id="WP_016555965.1">
    <property type="nucleotide sequence ID" value="NZ_KZ857269.1"/>
</dbReference>
<keyword evidence="5" id="KW-1133">Transmembrane helix</keyword>
<keyword evidence="2 4" id="KW-0479">Metal-binding</keyword>
<comment type="caution">
    <text evidence="7">The sequence shown here is derived from an EMBL/GenBank/DDBJ whole genome shotgun (WGS) entry which is preliminary data.</text>
</comment>